<reference evidence="1" key="1">
    <citation type="submission" date="2020-08" db="EMBL/GenBank/DDBJ databases">
        <title>Multicomponent nature underlies the extraordinary mechanical properties of spider dragline silk.</title>
        <authorList>
            <person name="Kono N."/>
            <person name="Nakamura H."/>
            <person name="Mori M."/>
            <person name="Yoshida Y."/>
            <person name="Ohtoshi R."/>
            <person name="Malay A.D."/>
            <person name="Moran D.A.P."/>
            <person name="Tomita M."/>
            <person name="Numata K."/>
            <person name="Arakawa K."/>
        </authorList>
    </citation>
    <scope>NUCLEOTIDE SEQUENCE</scope>
</reference>
<dbReference type="EMBL" id="BMAW01050090">
    <property type="protein sequence ID" value="GFS73811.1"/>
    <property type="molecule type" value="Genomic_DNA"/>
</dbReference>
<feature type="non-terminal residue" evidence="1">
    <location>
        <position position="1"/>
    </location>
</feature>
<dbReference type="Proteomes" id="UP000887013">
    <property type="component" value="Unassembled WGS sequence"/>
</dbReference>
<evidence type="ECO:0000313" key="2">
    <source>
        <dbReference type="Proteomes" id="UP000887013"/>
    </source>
</evidence>
<dbReference type="AlphaFoldDB" id="A0A8X6T4V2"/>
<evidence type="ECO:0000313" key="1">
    <source>
        <dbReference type="EMBL" id="GFS73811.1"/>
    </source>
</evidence>
<accession>A0A8X6T4V2</accession>
<gene>
    <name evidence="1" type="primary">AVEN_129891_1</name>
    <name evidence="1" type="ORF">NPIL_261051</name>
</gene>
<comment type="caution">
    <text evidence="1">The sequence shown here is derived from an EMBL/GenBank/DDBJ whole genome shotgun (WGS) entry which is preliminary data.</text>
</comment>
<protein>
    <submittedName>
        <fullName evidence="1">Uncharacterized protein</fullName>
    </submittedName>
</protein>
<organism evidence="1 2">
    <name type="scientific">Nephila pilipes</name>
    <name type="common">Giant wood spider</name>
    <name type="synonym">Nephila maculata</name>
    <dbReference type="NCBI Taxonomy" id="299642"/>
    <lineage>
        <taxon>Eukaryota</taxon>
        <taxon>Metazoa</taxon>
        <taxon>Ecdysozoa</taxon>
        <taxon>Arthropoda</taxon>
        <taxon>Chelicerata</taxon>
        <taxon>Arachnida</taxon>
        <taxon>Araneae</taxon>
        <taxon>Araneomorphae</taxon>
        <taxon>Entelegynae</taxon>
        <taxon>Araneoidea</taxon>
        <taxon>Nephilidae</taxon>
        <taxon>Nephila</taxon>
    </lineage>
</organism>
<keyword evidence="2" id="KW-1185">Reference proteome</keyword>
<proteinExistence type="predicted"/>
<sequence length="286" mass="32853">MRLTSKTNSNFVLQAFTYFDEQWFVVLQSAGDSRWIRLYQRVGRGLERRQTIFLDGEADFDLLSVKGVHYLAVVTFRTSPYQSVLTLYHWTRTQFDKFATRAVLNARSVSCWEMDGNLYVAVAQEISEEGDFKVGSPIFLYSTRDDDGLKLLQMIDTYGPIKVKHFYASGSHYVIFFGRVNATIYWWSNDQFLLWQIIGRTSFASDASVLALTNGEVMIVITFQEEALFFALDGSGHYILTFAMTLSGDLASLQFMYSGKSYYALARFEDSRPQSVWKLILDSFSM</sequence>
<name>A0A8X6T4V2_NEPPI</name>
<dbReference type="OrthoDB" id="6431527at2759"/>